<proteinExistence type="predicted"/>
<dbReference type="Pfam" id="PF00565">
    <property type="entry name" value="SNase"/>
    <property type="match status" value="1"/>
</dbReference>
<sequence>MKHLLLFGLLLLCGCSTVMECSAPAVTALETPAGKKYADVTVSRLLRVVDGDTILVDIDELSPFAGKNIRIRLKGIDTPELRSKDPELRKFAYEEKDRLEQLLTGAKAIELRNIDRCKYFRIVADVYRKIFFPN</sequence>
<dbReference type="AlphaFoldDB" id="A0A645CLH5"/>
<evidence type="ECO:0000259" key="1">
    <source>
        <dbReference type="PROSITE" id="PS50830"/>
    </source>
</evidence>
<dbReference type="InterPro" id="IPR016071">
    <property type="entry name" value="Staphylococal_nuclease_OB-fold"/>
</dbReference>
<dbReference type="InterPro" id="IPR035437">
    <property type="entry name" value="SNase_OB-fold_sf"/>
</dbReference>
<name>A0A645CLH5_9ZZZZ</name>
<dbReference type="SUPFAM" id="SSF50199">
    <property type="entry name" value="Staphylococcal nuclease"/>
    <property type="match status" value="1"/>
</dbReference>
<dbReference type="Gene3D" id="2.40.50.90">
    <property type="match status" value="1"/>
</dbReference>
<comment type="caution">
    <text evidence="2">The sequence shown here is derived from an EMBL/GenBank/DDBJ whole genome shotgun (WGS) entry which is preliminary data.</text>
</comment>
<protein>
    <recommendedName>
        <fullName evidence="1">TNase-like domain-containing protein</fullName>
    </recommendedName>
</protein>
<organism evidence="2">
    <name type="scientific">bioreactor metagenome</name>
    <dbReference type="NCBI Taxonomy" id="1076179"/>
    <lineage>
        <taxon>unclassified sequences</taxon>
        <taxon>metagenomes</taxon>
        <taxon>ecological metagenomes</taxon>
    </lineage>
</organism>
<dbReference type="PROSITE" id="PS50830">
    <property type="entry name" value="TNASE_3"/>
    <property type="match status" value="1"/>
</dbReference>
<reference evidence="2" key="1">
    <citation type="submission" date="2019-08" db="EMBL/GenBank/DDBJ databases">
        <authorList>
            <person name="Kucharzyk K."/>
            <person name="Murdoch R.W."/>
            <person name="Higgins S."/>
            <person name="Loffler F."/>
        </authorList>
    </citation>
    <scope>NUCLEOTIDE SEQUENCE</scope>
</reference>
<gene>
    <name evidence="2" type="ORF">SDC9_124619</name>
</gene>
<accession>A0A645CLH5</accession>
<evidence type="ECO:0000313" key="2">
    <source>
        <dbReference type="EMBL" id="MPM77612.1"/>
    </source>
</evidence>
<dbReference type="PROSITE" id="PS51257">
    <property type="entry name" value="PROKAR_LIPOPROTEIN"/>
    <property type="match status" value="1"/>
</dbReference>
<dbReference type="EMBL" id="VSSQ01028062">
    <property type="protein sequence ID" value="MPM77612.1"/>
    <property type="molecule type" value="Genomic_DNA"/>
</dbReference>
<feature type="domain" description="TNase-like" evidence="1">
    <location>
        <begin position="39"/>
        <end position="134"/>
    </location>
</feature>